<reference evidence="1 2" key="2">
    <citation type="submission" date="2018-03" db="EMBL/GenBank/DDBJ databases">
        <authorList>
            <person name="Keele B.F."/>
        </authorList>
    </citation>
    <scope>NUCLEOTIDE SEQUENCE [LARGE SCALE GENOMIC DNA]</scope>
    <source>
        <strain evidence="1 2">CCALA 016</strain>
    </source>
</reference>
<sequence>MNTVNLMTLCFNKETEQQRMALYVAQEVLGRRLNKQYRAEEKKFDWKAFKAEFQKQFGEYSYPELVKLILDNVMWVRDENHIRELYYYYLKQARENQQKQQSDTLTFNFALK</sequence>
<dbReference type="RefSeq" id="WP_106459576.1">
    <property type="nucleotide sequence ID" value="NZ_PXOH01000078.1"/>
</dbReference>
<name>A0A2T1LQI9_9CHRO</name>
<protein>
    <submittedName>
        <fullName evidence="1">Uncharacterized protein</fullName>
    </submittedName>
</protein>
<keyword evidence="2" id="KW-1185">Reference proteome</keyword>
<comment type="caution">
    <text evidence="1">The sequence shown here is derived from an EMBL/GenBank/DDBJ whole genome shotgun (WGS) entry which is preliminary data.</text>
</comment>
<accession>A0A2T1LQI9</accession>
<dbReference type="EMBL" id="PXOH01000078">
    <property type="protein sequence ID" value="PSF28135.1"/>
    <property type="molecule type" value="Genomic_DNA"/>
</dbReference>
<proteinExistence type="predicted"/>
<evidence type="ECO:0000313" key="2">
    <source>
        <dbReference type="Proteomes" id="UP000239001"/>
    </source>
</evidence>
<organism evidence="1 2">
    <name type="scientific">Aphanothece hegewaldii CCALA 016</name>
    <dbReference type="NCBI Taxonomy" id="2107694"/>
    <lineage>
        <taxon>Bacteria</taxon>
        <taxon>Bacillati</taxon>
        <taxon>Cyanobacteriota</taxon>
        <taxon>Cyanophyceae</taxon>
        <taxon>Oscillatoriophycideae</taxon>
        <taxon>Chroococcales</taxon>
        <taxon>Aphanothecaceae</taxon>
        <taxon>Aphanothece</taxon>
    </lineage>
</organism>
<reference evidence="1 2" key="1">
    <citation type="submission" date="2018-03" db="EMBL/GenBank/DDBJ databases">
        <title>The ancient ancestry and fast evolution of plastids.</title>
        <authorList>
            <person name="Moore K.R."/>
            <person name="Magnabosco C."/>
            <person name="Momper L."/>
            <person name="Gold D.A."/>
            <person name="Bosak T."/>
            <person name="Fournier G.P."/>
        </authorList>
    </citation>
    <scope>NUCLEOTIDE SEQUENCE [LARGE SCALE GENOMIC DNA]</scope>
    <source>
        <strain evidence="1 2">CCALA 016</strain>
    </source>
</reference>
<gene>
    <name evidence="1" type="ORF">C7H19_24785</name>
</gene>
<dbReference type="AlphaFoldDB" id="A0A2T1LQI9"/>
<evidence type="ECO:0000313" key="1">
    <source>
        <dbReference type="EMBL" id="PSF28135.1"/>
    </source>
</evidence>
<dbReference type="Proteomes" id="UP000239001">
    <property type="component" value="Unassembled WGS sequence"/>
</dbReference>